<evidence type="ECO:0000313" key="6">
    <source>
        <dbReference type="Proteomes" id="UP000199629"/>
    </source>
</evidence>
<dbReference type="InterPro" id="IPR036366">
    <property type="entry name" value="PGBDSf"/>
</dbReference>
<evidence type="ECO:0000256" key="3">
    <source>
        <dbReference type="SAM" id="MobiDB-lite"/>
    </source>
</evidence>
<dbReference type="Proteomes" id="UP000199629">
    <property type="component" value="Unassembled WGS sequence"/>
</dbReference>
<evidence type="ECO:0000256" key="2">
    <source>
        <dbReference type="ARBA" id="ARBA00023054"/>
    </source>
</evidence>
<evidence type="ECO:0000256" key="1">
    <source>
        <dbReference type="ARBA" id="ARBA00004196"/>
    </source>
</evidence>
<dbReference type="InterPro" id="IPR050465">
    <property type="entry name" value="UPF0194_transport"/>
</dbReference>
<reference evidence="6" key="1">
    <citation type="submission" date="2016-06" db="EMBL/GenBank/DDBJ databases">
        <authorList>
            <person name="Varghese N."/>
            <person name="Submissions Spin"/>
        </authorList>
    </citation>
    <scope>NUCLEOTIDE SEQUENCE [LARGE SCALE GENOMIC DNA]</scope>
    <source>
        <strain evidence="6">DSM 45246</strain>
    </source>
</reference>
<gene>
    <name evidence="5" type="ORF">GA0070214_101881</name>
</gene>
<dbReference type="Gene3D" id="2.40.420.20">
    <property type="match status" value="1"/>
</dbReference>
<comment type="subcellular location">
    <subcellularLocation>
        <location evidence="1">Cell envelope</location>
    </subcellularLocation>
</comment>
<evidence type="ECO:0000256" key="4">
    <source>
        <dbReference type="SAM" id="SignalP"/>
    </source>
</evidence>
<keyword evidence="6" id="KW-1185">Reference proteome</keyword>
<sequence>MSRRRRTGAVLAVAVATPLAAGVAYAARPEPNTHDTPTASVTVGTTKVTKGTLTERVEVGGVLGYAGSYAVDHRGAPGVLTAAPDPGDTIGRGGILYRVADTPVRLLLGRVPAYRDLRYGMSDGPDVRQLETNLVAMGFDPHHRITVDRHFSAATATAIRRWEASWGRPSYRRTGRLTQGEVVFLPDPLRVTQPQVRVGGTVGPGTTVLTGTSTTRAVTAQLDTAQRSTVHVGDQVEVSLPDADPIHGRVTTVGGVATAPSGDQDNGPQQPENPDQATVPLTIAVRVPGGSGLDQAPVSVTITTGTRRDVLLVPIAALLARPGGGYQVRLAGEGVVPVDPGSFDESTGQVEIVHGLTDGQTVEVPAT</sequence>
<feature type="chain" id="PRO_5008705025" evidence="4">
    <location>
        <begin position="27"/>
        <end position="367"/>
    </location>
</feature>
<dbReference type="Gene3D" id="1.10.101.10">
    <property type="entry name" value="PGBD-like superfamily/PGBD"/>
    <property type="match status" value="1"/>
</dbReference>
<keyword evidence="4" id="KW-0732">Signal</keyword>
<proteinExistence type="predicted"/>
<feature type="region of interest" description="Disordered" evidence="3">
    <location>
        <begin position="254"/>
        <end position="276"/>
    </location>
</feature>
<feature type="signal peptide" evidence="4">
    <location>
        <begin position="1"/>
        <end position="26"/>
    </location>
</feature>
<dbReference type="PANTHER" id="PTHR32347">
    <property type="entry name" value="EFFLUX SYSTEM COMPONENT YKNX-RELATED"/>
    <property type="match status" value="1"/>
</dbReference>
<name>A0A1C4UP26_9ACTN</name>
<dbReference type="EMBL" id="FMCS01000001">
    <property type="protein sequence ID" value="SCE73446.1"/>
    <property type="molecule type" value="Genomic_DNA"/>
</dbReference>
<protein>
    <submittedName>
        <fullName evidence="5">Multidrug efflux pump subunit AcrA (Membrane-fusion protein)</fullName>
    </submittedName>
</protein>
<feature type="compositionally biased region" description="Polar residues" evidence="3">
    <location>
        <begin position="261"/>
        <end position="276"/>
    </location>
</feature>
<dbReference type="AlphaFoldDB" id="A0A1C4UP26"/>
<keyword evidence="2" id="KW-0175">Coiled coil</keyword>
<dbReference type="SUPFAM" id="SSF47090">
    <property type="entry name" value="PGBD-like"/>
    <property type="match status" value="1"/>
</dbReference>
<dbReference type="RefSeq" id="WP_091259207.1">
    <property type="nucleotide sequence ID" value="NZ_FMCS01000001.1"/>
</dbReference>
<accession>A0A1C4UP26</accession>
<evidence type="ECO:0000313" key="5">
    <source>
        <dbReference type="EMBL" id="SCE73446.1"/>
    </source>
</evidence>
<dbReference type="GO" id="GO:0030313">
    <property type="term" value="C:cell envelope"/>
    <property type="evidence" value="ECO:0007669"/>
    <property type="project" value="UniProtKB-SubCell"/>
</dbReference>
<dbReference type="InterPro" id="IPR036365">
    <property type="entry name" value="PGBD-like_sf"/>
</dbReference>
<organism evidence="5 6">
    <name type="scientific">Micromonospora chaiyaphumensis</name>
    <dbReference type="NCBI Taxonomy" id="307119"/>
    <lineage>
        <taxon>Bacteria</taxon>
        <taxon>Bacillati</taxon>
        <taxon>Actinomycetota</taxon>
        <taxon>Actinomycetes</taxon>
        <taxon>Micromonosporales</taxon>
        <taxon>Micromonosporaceae</taxon>
        <taxon>Micromonospora</taxon>
    </lineage>
</organism>